<reference evidence="1 2" key="1">
    <citation type="submission" date="2020-06" db="EMBL/GenBank/DDBJ databases">
        <authorList>
            <person name="Grouzdev D.S."/>
        </authorList>
    </citation>
    <scope>NUCLEOTIDE SEQUENCE [LARGE SCALE GENOMIC DNA]</scope>
    <source>
        <strain evidence="1 2">HO-A22</strain>
    </source>
</reference>
<proteinExistence type="predicted"/>
<dbReference type="Proteomes" id="UP000520198">
    <property type="component" value="Unassembled WGS sequence"/>
</dbReference>
<gene>
    <name evidence="1" type="ORF">HT585_02145</name>
</gene>
<evidence type="ECO:0000313" key="2">
    <source>
        <dbReference type="Proteomes" id="UP000520198"/>
    </source>
</evidence>
<dbReference type="AlphaFoldDB" id="A0A7Y6Q213"/>
<organism evidence="1 2">
    <name type="scientific">Ensifer oleiphilus</name>
    <dbReference type="NCBI Taxonomy" id="2742698"/>
    <lineage>
        <taxon>Bacteria</taxon>
        <taxon>Pseudomonadati</taxon>
        <taxon>Pseudomonadota</taxon>
        <taxon>Alphaproteobacteria</taxon>
        <taxon>Hyphomicrobiales</taxon>
        <taxon>Rhizobiaceae</taxon>
        <taxon>Sinorhizobium/Ensifer group</taxon>
        <taxon>Ensifer</taxon>
    </lineage>
</organism>
<comment type="caution">
    <text evidence="1">The sequence shown here is derived from an EMBL/GenBank/DDBJ whole genome shotgun (WGS) entry which is preliminary data.</text>
</comment>
<evidence type="ECO:0000313" key="1">
    <source>
        <dbReference type="EMBL" id="NVD37642.1"/>
    </source>
</evidence>
<dbReference type="RefSeq" id="WP_176351415.1">
    <property type="nucleotide sequence ID" value="NZ_JABWDU010000001.1"/>
</dbReference>
<accession>A0A7Y6Q213</accession>
<keyword evidence="2" id="KW-1185">Reference proteome</keyword>
<sequence length="258" mass="30108">MLEFPEQPELETVSSYLRSGVALHELADVAPGVEPDQKSNGISARQLKIFASDEFLSECMRVLEAHGWMKPDFRLTDTLLDQLIEALGSETLSDAHARYGENWDAYLLEIAAVRFARPFSRRWYAANMYSLYYAHQDDFRLGYLWSEYQAKMRHESSALKHEQFVQKNRESGKKGGQGWKKAERYAVLDRLADAEFTKLRYPGDKELRKCAQRLARQHDAKVEDKLFVQNGIDLSLKWFDEWLADYRTRKRLETQTVK</sequence>
<name>A0A7Y6Q213_9HYPH</name>
<dbReference type="EMBL" id="JABWDU010000001">
    <property type="protein sequence ID" value="NVD37642.1"/>
    <property type="molecule type" value="Genomic_DNA"/>
</dbReference>
<protein>
    <submittedName>
        <fullName evidence="1">Uncharacterized protein</fullName>
    </submittedName>
</protein>